<gene>
    <name evidence="1" type="ORF">ACFO8L_30585</name>
</gene>
<evidence type="ECO:0000313" key="2">
    <source>
        <dbReference type="Proteomes" id="UP001595891"/>
    </source>
</evidence>
<evidence type="ECO:0000313" key="1">
    <source>
        <dbReference type="EMBL" id="MFC4590477.1"/>
    </source>
</evidence>
<accession>A0ABV9ELE1</accession>
<dbReference type="EMBL" id="JBHSFN010000023">
    <property type="protein sequence ID" value="MFC4590477.1"/>
    <property type="molecule type" value="Genomic_DNA"/>
</dbReference>
<reference evidence="2" key="1">
    <citation type="journal article" date="2019" name="Int. J. Syst. Evol. Microbiol.">
        <title>The Global Catalogue of Microorganisms (GCM) 10K type strain sequencing project: providing services to taxonomists for standard genome sequencing and annotation.</title>
        <authorList>
            <consortium name="The Broad Institute Genomics Platform"/>
            <consortium name="The Broad Institute Genome Sequencing Center for Infectious Disease"/>
            <person name="Wu L."/>
            <person name="Ma J."/>
        </authorList>
    </citation>
    <scope>NUCLEOTIDE SEQUENCE [LARGE SCALE GENOMIC DNA]</scope>
    <source>
        <strain evidence="2">CCUG 49560</strain>
    </source>
</reference>
<protein>
    <submittedName>
        <fullName evidence="1">Uncharacterized protein</fullName>
    </submittedName>
</protein>
<sequence length="141" mass="14756">MGPNEIDLVRVYTTEVQAAAPAPPAIIDETPLRGGGTTFDVVVEAEAGAARVDGAPYQVTIFARDWTTGGNPAALGTFTQVDAGALNAPGWGKYRHAFTVTIANFAAVDGHVMEYVAVLSAAAGVNRVHKFCVSEPFILTH</sequence>
<keyword evidence="2" id="KW-1185">Reference proteome</keyword>
<organism evidence="1 2">
    <name type="scientific">Sphaerisporangium corydalis</name>
    <dbReference type="NCBI Taxonomy" id="1441875"/>
    <lineage>
        <taxon>Bacteria</taxon>
        <taxon>Bacillati</taxon>
        <taxon>Actinomycetota</taxon>
        <taxon>Actinomycetes</taxon>
        <taxon>Streptosporangiales</taxon>
        <taxon>Streptosporangiaceae</taxon>
        <taxon>Sphaerisporangium</taxon>
    </lineage>
</organism>
<dbReference type="Proteomes" id="UP001595891">
    <property type="component" value="Unassembled WGS sequence"/>
</dbReference>
<name>A0ABV9ELE1_9ACTN</name>
<proteinExistence type="predicted"/>
<dbReference type="RefSeq" id="WP_262849656.1">
    <property type="nucleotide sequence ID" value="NZ_JANZYP010000088.1"/>
</dbReference>
<comment type="caution">
    <text evidence="1">The sequence shown here is derived from an EMBL/GenBank/DDBJ whole genome shotgun (WGS) entry which is preliminary data.</text>
</comment>